<dbReference type="SMART" id="SM00388">
    <property type="entry name" value="HisKA"/>
    <property type="match status" value="1"/>
</dbReference>
<dbReference type="PANTHER" id="PTHR45436">
    <property type="entry name" value="SENSOR HISTIDINE KINASE YKOH"/>
    <property type="match status" value="1"/>
</dbReference>
<proteinExistence type="predicted"/>
<dbReference type="EMBL" id="NIOF01000001">
    <property type="protein sequence ID" value="OWQ93355.1"/>
    <property type="molecule type" value="Genomic_DNA"/>
</dbReference>
<evidence type="ECO:0000256" key="4">
    <source>
        <dbReference type="ARBA" id="ARBA00022553"/>
    </source>
</evidence>
<dbReference type="Proteomes" id="UP000197468">
    <property type="component" value="Unassembled WGS sequence"/>
</dbReference>
<comment type="subcellular location">
    <subcellularLocation>
        <location evidence="2">Membrane</location>
    </subcellularLocation>
</comment>
<dbReference type="SUPFAM" id="SSF55874">
    <property type="entry name" value="ATPase domain of HSP90 chaperone/DNA topoisomerase II/histidine kinase"/>
    <property type="match status" value="1"/>
</dbReference>
<dbReference type="PROSITE" id="PS50885">
    <property type="entry name" value="HAMP"/>
    <property type="match status" value="1"/>
</dbReference>
<dbReference type="CDD" id="cd00082">
    <property type="entry name" value="HisKA"/>
    <property type="match status" value="1"/>
</dbReference>
<keyword evidence="10 11" id="KW-0472">Membrane</keyword>
<dbReference type="InterPro" id="IPR036097">
    <property type="entry name" value="HisK_dim/P_sf"/>
</dbReference>
<evidence type="ECO:0000256" key="3">
    <source>
        <dbReference type="ARBA" id="ARBA00012438"/>
    </source>
</evidence>
<keyword evidence="4" id="KW-0597">Phosphoprotein</keyword>
<dbReference type="SMART" id="SM00304">
    <property type="entry name" value="HAMP"/>
    <property type="match status" value="1"/>
</dbReference>
<dbReference type="InterPro" id="IPR050428">
    <property type="entry name" value="TCS_sensor_his_kinase"/>
</dbReference>
<evidence type="ECO:0000313" key="15">
    <source>
        <dbReference type="Proteomes" id="UP000197468"/>
    </source>
</evidence>
<accession>A0A246JL99</accession>
<reference evidence="14 15" key="1">
    <citation type="journal article" date="2008" name="Int. J. Syst. Evol. Microbiol.">
        <title>Description of Roseateles aquatilis sp. nov. and Roseateles terrae sp. nov., in the class Betaproteobacteria, and emended description of the genus Roseateles.</title>
        <authorList>
            <person name="Gomila M."/>
            <person name="Bowien B."/>
            <person name="Falsen E."/>
            <person name="Moore E.R."/>
            <person name="Lalucat J."/>
        </authorList>
    </citation>
    <scope>NUCLEOTIDE SEQUENCE [LARGE SCALE GENOMIC DNA]</scope>
    <source>
        <strain evidence="14 15">CCUG 48205</strain>
    </source>
</reference>
<dbReference type="Pfam" id="PF02518">
    <property type="entry name" value="HATPase_c"/>
    <property type="match status" value="1"/>
</dbReference>
<dbReference type="Gene3D" id="3.30.565.10">
    <property type="entry name" value="Histidine kinase-like ATPase, C-terminal domain"/>
    <property type="match status" value="1"/>
</dbReference>
<dbReference type="InterPro" id="IPR003660">
    <property type="entry name" value="HAMP_dom"/>
</dbReference>
<keyword evidence="5" id="KW-0808">Transferase</keyword>
<protein>
    <recommendedName>
        <fullName evidence="3">histidine kinase</fullName>
        <ecNumber evidence="3">2.7.13.3</ecNumber>
    </recommendedName>
</protein>
<dbReference type="Pfam" id="PF00672">
    <property type="entry name" value="HAMP"/>
    <property type="match status" value="1"/>
</dbReference>
<evidence type="ECO:0000256" key="10">
    <source>
        <dbReference type="ARBA" id="ARBA00023136"/>
    </source>
</evidence>
<dbReference type="GO" id="GO:0000155">
    <property type="term" value="F:phosphorelay sensor kinase activity"/>
    <property type="evidence" value="ECO:0007669"/>
    <property type="project" value="InterPro"/>
</dbReference>
<dbReference type="InterPro" id="IPR003661">
    <property type="entry name" value="HisK_dim/P_dom"/>
</dbReference>
<feature type="domain" description="Histidine kinase" evidence="12">
    <location>
        <begin position="286"/>
        <end position="486"/>
    </location>
</feature>
<dbReference type="PANTHER" id="PTHR45436:SF5">
    <property type="entry name" value="SENSOR HISTIDINE KINASE TRCS"/>
    <property type="match status" value="1"/>
</dbReference>
<evidence type="ECO:0000256" key="11">
    <source>
        <dbReference type="SAM" id="Phobius"/>
    </source>
</evidence>
<comment type="caution">
    <text evidence="14">The sequence shown here is derived from an EMBL/GenBank/DDBJ whole genome shotgun (WGS) entry which is preliminary data.</text>
</comment>
<dbReference type="Gene3D" id="1.10.287.130">
    <property type="match status" value="1"/>
</dbReference>
<evidence type="ECO:0000256" key="5">
    <source>
        <dbReference type="ARBA" id="ARBA00022679"/>
    </source>
</evidence>
<feature type="transmembrane region" description="Helical" evidence="11">
    <location>
        <begin position="205"/>
        <end position="224"/>
    </location>
</feature>
<dbReference type="PRINTS" id="PR00344">
    <property type="entry name" value="BCTRLSENSOR"/>
</dbReference>
<dbReference type="GO" id="GO:0016020">
    <property type="term" value="C:membrane"/>
    <property type="evidence" value="ECO:0007669"/>
    <property type="project" value="UniProtKB-SubCell"/>
</dbReference>
<keyword evidence="6 11" id="KW-0812">Transmembrane</keyword>
<keyword evidence="8 11" id="KW-1133">Transmembrane helix</keyword>
<evidence type="ECO:0000256" key="6">
    <source>
        <dbReference type="ARBA" id="ARBA00022692"/>
    </source>
</evidence>
<keyword evidence="7" id="KW-0418">Kinase</keyword>
<dbReference type="CDD" id="cd06225">
    <property type="entry name" value="HAMP"/>
    <property type="match status" value="1"/>
</dbReference>
<name>A0A246JL99_9BURK</name>
<dbReference type="EC" id="2.7.13.3" evidence="3"/>
<evidence type="ECO:0000259" key="12">
    <source>
        <dbReference type="PROSITE" id="PS50109"/>
    </source>
</evidence>
<evidence type="ECO:0000256" key="7">
    <source>
        <dbReference type="ARBA" id="ARBA00022777"/>
    </source>
</evidence>
<dbReference type="InterPro" id="IPR003594">
    <property type="entry name" value="HATPase_dom"/>
</dbReference>
<dbReference type="PROSITE" id="PS50109">
    <property type="entry name" value="HIS_KIN"/>
    <property type="match status" value="1"/>
</dbReference>
<dbReference type="InterPro" id="IPR005467">
    <property type="entry name" value="His_kinase_dom"/>
</dbReference>
<gene>
    <name evidence="14" type="ORF">CDN99_02420</name>
</gene>
<sequence length="528" mass="59146">MWRCTACARSWPPRGRGCRSSTSGASGMRFAKIPWPASLRGRLFAVFVFGMVLSAALVGLLYVSLHDTFYREVRQGIAHHYAEEVAEFVRFDAQGRPRGLDETVVEPWLFDSFSEEAKLRVLTPEGRVVFATDPDPSPRAFAPEGQPFDPARESFPMLHQGVPMHAATVPLIHEGRRWLLQLAVSDRMMQSMQLSFGAPALRQGVVALCVVFLVVFFVTMHVTLRHALRPLRQASAAARRISPRSLDRRLEEADQPLEIRPLVQGFNQALDRLQRGFRAQQEFLASAAHELKTPLALIRAQVELGIAEPERGQLLEDVDRVARQVQQLLLLAEASEPENYRIERIDPRPALQEVFDFMDRVAARRQVRLGIRVDPALRTWDVDRGALFTLLKNLLENAIQHSPVGAAVWLTAEPRRFSVSDQGGGVAPKDLPRIFERFWRGEDRRDDGAGLGLSICTEIATAHGWRLSAAPGAEGLVVTCRLDSDETTSSSAQATEERWEETVAERLPSPPLPLHLRPTAHIIRDVLF</sequence>
<keyword evidence="15" id="KW-1185">Reference proteome</keyword>
<evidence type="ECO:0000256" key="1">
    <source>
        <dbReference type="ARBA" id="ARBA00000085"/>
    </source>
</evidence>
<dbReference type="Pfam" id="PF00512">
    <property type="entry name" value="HisKA"/>
    <property type="match status" value="1"/>
</dbReference>
<evidence type="ECO:0000256" key="2">
    <source>
        <dbReference type="ARBA" id="ARBA00004370"/>
    </source>
</evidence>
<evidence type="ECO:0000313" key="14">
    <source>
        <dbReference type="EMBL" id="OWQ93355.1"/>
    </source>
</evidence>
<evidence type="ECO:0000256" key="8">
    <source>
        <dbReference type="ARBA" id="ARBA00022989"/>
    </source>
</evidence>
<comment type="catalytic activity">
    <reaction evidence="1">
        <text>ATP + protein L-histidine = ADP + protein N-phospho-L-histidine.</text>
        <dbReference type="EC" id="2.7.13.3"/>
    </reaction>
</comment>
<dbReference type="SUPFAM" id="SSF47384">
    <property type="entry name" value="Homodimeric domain of signal transducing histidine kinase"/>
    <property type="match status" value="1"/>
</dbReference>
<keyword evidence="9" id="KW-0902">Two-component regulatory system</keyword>
<feature type="domain" description="HAMP" evidence="13">
    <location>
        <begin position="225"/>
        <end position="278"/>
    </location>
</feature>
<dbReference type="InterPro" id="IPR004358">
    <property type="entry name" value="Sig_transdc_His_kin-like_C"/>
</dbReference>
<dbReference type="AlphaFoldDB" id="A0A246JL99"/>
<organism evidence="14 15">
    <name type="scientific">Roseateles aquatilis</name>
    <dbReference type="NCBI Taxonomy" id="431061"/>
    <lineage>
        <taxon>Bacteria</taxon>
        <taxon>Pseudomonadati</taxon>
        <taxon>Pseudomonadota</taxon>
        <taxon>Betaproteobacteria</taxon>
        <taxon>Burkholderiales</taxon>
        <taxon>Sphaerotilaceae</taxon>
        <taxon>Roseateles</taxon>
    </lineage>
</organism>
<dbReference type="InterPro" id="IPR036890">
    <property type="entry name" value="HATPase_C_sf"/>
</dbReference>
<dbReference type="SMART" id="SM00387">
    <property type="entry name" value="HATPase_c"/>
    <property type="match status" value="1"/>
</dbReference>
<evidence type="ECO:0000259" key="13">
    <source>
        <dbReference type="PROSITE" id="PS50885"/>
    </source>
</evidence>
<evidence type="ECO:0000256" key="9">
    <source>
        <dbReference type="ARBA" id="ARBA00023012"/>
    </source>
</evidence>
<feature type="transmembrane region" description="Helical" evidence="11">
    <location>
        <begin position="43"/>
        <end position="65"/>
    </location>
</feature>